<evidence type="ECO:0000256" key="10">
    <source>
        <dbReference type="ARBA" id="ARBA00023315"/>
    </source>
</evidence>
<dbReference type="Proteomes" id="UP000782610">
    <property type="component" value="Unassembled WGS sequence"/>
</dbReference>
<proteinExistence type="inferred from homology"/>
<comment type="pathway">
    <text evidence="12">Metabolic intermediate biosynthesis; (R)-mevalonate biosynthesis; (R)-mevalonate from acetyl-CoA: step 1/3.</text>
</comment>
<dbReference type="GO" id="GO:0010124">
    <property type="term" value="P:phenylacetate catabolic process"/>
    <property type="evidence" value="ECO:0007669"/>
    <property type="project" value="TreeGrafter"/>
</dbReference>
<feature type="active site" description="Proton acceptor" evidence="14">
    <location>
        <position position="356"/>
    </location>
</feature>
<evidence type="ECO:0000313" key="18">
    <source>
        <dbReference type="EMBL" id="MBI4921621.1"/>
    </source>
</evidence>
<gene>
    <name evidence="18" type="ORF">HY834_07710</name>
</gene>
<dbReference type="PANTHER" id="PTHR43853">
    <property type="entry name" value="3-KETOACYL-COA THIOLASE, PEROXISOMAL"/>
    <property type="match status" value="1"/>
</dbReference>
<evidence type="ECO:0000256" key="13">
    <source>
        <dbReference type="ARBA" id="ARBA00080155"/>
    </source>
</evidence>
<dbReference type="CDD" id="cd00751">
    <property type="entry name" value="thiolase"/>
    <property type="match status" value="1"/>
</dbReference>
<evidence type="ECO:0000256" key="2">
    <source>
        <dbReference type="ARBA" id="ARBA00004683"/>
    </source>
</evidence>
<dbReference type="FunFam" id="3.40.47.10:FF:000010">
    <property type="entry name" value="Acetyl-CoA acetyltransferase (Thiolase)"/>
    <property type="match status" value="1"/>
</dbReference>
<dbReference type="InterPro" id="IPR016039">
    <property type="entry name" value="Thiolase-like"/>
</dbReference>
<dbReference type="PROSITE" id="PS00099">
    <property type="entry name" value="THIOLASE_3"/>
    <property type="match status" value="1"/>
</dbReference>
<keyword evidence="7" id="KW-0809">Transit peptide</keyword>
<dbReference type="InterPro" id="IPR020610">
    <property type="entry name" value="Thiolase_AS"/>
</dbReference>
<keyword evidence="8" id="KW-0443">Lipid metabolism</keyword>
<dbReference type="SUPFAM" id="SSF53901">
    <property type="entry name" value="Thiolase-like"/>
    <property type="match status" value="2"/>
</dbReference>
<dbReference type="NCBIfam" id="TIGR01930">
    <property type="entry name" value="AcCoA-C-Actrans"/>
    <property type="match status" value="1"/>
</dbReference>
<feature type="domain" description="Thiolase N-terminal" evidence="16">
    <location>
        <begin position="5"/>
        <end position="268"/>
    </location>
</feature>
<evidence type="ECO:0000313" key="19">
    <source>
        <dbReference type="Proteomes" id="UP000782610"/>
    </source>
</evidence>
<dbReference type="EMBL" id="JACRAF010000022">
    <property type="protein sequence ID" value="MBI4921621.1"/>
    <property type="molecule type" value="Genomic_DNA"/>
</dbReference>
<organism evidence="18 19">
    <name type="scientific">Devosia nanyangense</name>
    <dbReference type="NCBI Taxonomy" id="1228055"/>
    <lineage>
        <taxon>Bacteria</taxon>
        <taxon>Pseudomonadati</taxon>
        <taxon>Pseudomonadota</taxon>
        <taxon>Alphaproteobacteria</taxon>
        <taxon>Hyphomicrobiales</taxon>
        <taxon>Devosiaceae</taxon>
        <taxon>Devosia</taxon>
    </lineage>
</organism>
<evidence type="ECO:0000256" key="4">
    <source>
        <dbReference type="ARBA" id="ARBA00022679"/>
    </source>
</evidence>
<dbReference type="AlphaFoldDB" id="A0A933NY23"/>
<dbReference type="PROSITE" id="PS00737">
    <property type="entry name" value="THIOLASE_2"/>
    <property type="match status" value="1"/>
</dbReference>
<dbReference type="GO" id="GO:0005737">
    <property type="term" value="C:cytoplasm"/>
    <property type="evidence" value="ECO:0007669"/>
    <property type="project" value="UniProtKB-ARBA"/>
</dbReference>
<feature type="active site" description="Acyl-thioester intermediate" evidence="14">
    <location>
        <position position="90"/>
    </location>
</feature>
<accession>A0A933NY23</accession>
<keyword evidence="10 15" id="KW-0012">Acyltransferase</keyword>
<dbReference type="InterPro" id="IPR020617">
    <property type="entry name" value="Thiolase_C"/>
</dbReference>
<evidence type="ECO:0000256" key="7">
    <source>
        <dbReference type="ARBA" id="ARBA00022946"/>
    </source>
</evidence>
<evidence type="ECO:0000256" key="15">
    <source>
        <dbReference type="RuleBase" id="RU003557"/>
    </source>
</evidence>
<dbReference type="GO" id="GO:0006635">
    <property type="term" value="P:fatty acid beta-oxidation"/>
    <property type="evidence" value="ECO:0007669"/>
    <property type="project" value="TreeGrafter"/>
</dbReference>
<keyword evidence="5" id="KW-0583">PHB biosynthesis</keyword>
<comment type="similarity">
    <text evidence="3 15">Belongs to the thiolase-like superfamily. Thiolase family.</text>
</comment>
<dbReference type="InterPro" id="IPR002155">
    <property type="entry name" value="Thiolase"/>
</dbReference>
<name>A0A933NY23_9HYPH</name>
<dbReference type="PIRSF" id="PIRSF000429">
    <property type="entry name" value="Ac-CoA_Ac_transf"/>
    <property type="match status" value="1"/>
</dbReference>
<dbReference type="PANTHER" id="PTHR43853:SF8">
    <property type="entry name" value="3-KETOACYL-COA THIOLASE, PEROXISOMAL"/>
    <property type="match status" value="1"/>
</dbReference>
<dbReference type="GO" id="GO:0042619">
    <property type="term" value="P:poly-hydroxybutyrate biosynthetic process"/>
    <property type="evidence" value="ECO:0007669"/>
    <property type="project" value="UniProtKB-KW"/>
</dbReference>
<reference evidence="18" key="1">
    <citation type="submission" date="2020-07" db="EMBL/GenBank/DDBJ databases">
        <title>Huge and variable diversity of episymbiotic CPR bacteria and DPANN archaea in groundwater ecosystems.</title>
        <authorList>
            <person name="He C.Y."/>
            <person name="Keren R."/>
            <person name="Whittaker M."/>
            <person name="Farag I.F."/>
            <person name="Doudna J."/>
            <person name="Cate J.H.D."/>
            <person name="Banfield J.F."/>
        </authorList>
    </citation>
    <scope>NUCLEOTIDE SEQUENCE</scope>
    <source>
        <strain evidence="18">NC_groundwater_1586_Pr3_B-0.1um_66_15</strain>
    </source>
</reference>
<dbReference type="EC" id="2.3.1.16" evidence="11"/>
<dbReference type="Gene3D" id="3.40.47.10">
    <property type="match status" value="1"/>
</dbReference>
<evidence type="ECO:0000256" key="11">
    <source>
        <dbReference type="ARBA" id="ARBA00024073"/>
    </source>
</evidence>
<evidence type="ECO:0000259" key="17">
    <source>
        <dbReference type="Pfam" id="PF02803"/>
    </source>
</evidence>
<evidence type="ECO:0000256" key="5">
    <source>
        <dbReference type="ARBA" id="ARBA00022752"/>
    </source>
</evidence>
<comment type="caution">
    <text evidence="18">The sequence shown here is derived from an EMBL/GenBank/DDBJ whole genome shotgun (WGS) entry which is preliminary data.</text>
</comment>
<feature type="active site" description="Proton acceptor" evidence="14">
    <location>
        <position position="386"/>
    </location>
</feature>
<evidence type="ECO:0000256" key="9">
    <source>
        <dbReference type="ARBA" id="ARBA00023140"/>
    </source>
</evidence>
<keyword evidence="9" id="KW-0576">Peroxisome</keyword>
<evidence type="ECO:0000256" key="1">
    <source>
        <dbReference type="ARBA" id="ARBA00004275"/>
    </source>
</evidence>
<dbReference type="InterPro" id="IPR050215">
    <property type="entry name" value="Thiolase-like_sf_Thiolase"/>
</dbReference>
<evidence type="ECO:0000256" key="3">
    <source>
        <dbReference type="ARBA" id="ARBA00010982"/>
    </source>
</evidence>
<evidence type="ECO:0000256" key="8">
    <source>
        <dbReference type="ARBA" id="ARBA00023098"/>
    </source>
</evidence>
<comment type="subcellular location">
    <subcellularLocation>
        <location evidence="1">Peroxisome</location>
    </subcellularLocation>
</comment>
<keyword evidence="4 15" id="KW-0808">Transferase</keyword>
<dbReference type="GO" id="GO:0003988">
    <property type="term" value="F:acetyl-CoA C-acyltransferase activity"/>
    <property type="evidence" value="ECO:0007669"/>
    <property type="project" value="UniProtKB-EC"/>
</dbReference>
<feature type="domain" description="Thiolase C-terminal" evidence="17">
    <location>
        <begin position="278"/>
        <end position="398"/>
    </location>
</feature>
<protein>
    <recommendedName>
        <fullName evidence="11">acetyl-CoA C-acyltransferase</fullName>
        <ecNumber evidence="11">2.3.1.16</ecNumber>
    </recommendedName>
    <alternativeName>
        <fullName evidence="13">Beta-ketothiolase</fullName>
    </alternativeName>
</protein>
<comment type="pathway">
    <text evidence="2">Biopolymer metabolism; poly-(R)-3-hydroxybutanoate biosynthesis.</text>
</comment>
<sequence length="402" mass="41998">MREAVIVAVARTPIGRAFRGAFNDTEAPALSGHAAAAAVARAGIDPGSIDDVIMGCSAQQGTQGYNIGRLTAAAAGFPHTVPGMTIDRMCSSGLMAVATAAKQIVVDGMETIVAGGLESISLTQNKHKNTYRSQSRSVIEQSPHMYMPMIETAEIVAERYGISREAQDAYALQSQQRVAAAHAAGRFDAELVPLASRKAVVDKVTGETSFEDVLLTRDEGPRPDTTLEGLARLPPVYSGGAIVATGRHVTAGNSSQFSDGAAALVVMDARRAEQLALAPLGAYRGMAVAGVGPEEMGIGPVYAIPKLLDRNGLKISDIGLWELNEAFASQTLYCRDRLGIDNDIFNVDGGAIAVGHPFGMTGARTAAHILIEGRRRGARYGVVTMCIGGGMGAAGLFEIFPG</sequence>
<evidence type="ECO:0000256" key="12">
    <source>
        <dbReference type="ARBA" id="ARBA00037924"/>
    </source>
</evidence>
<dbReference type="Pfam" id="PF02803">
    <property type="entry name" value="Thiolase_C"/>
    <property type="match status" value="1"/>
</dbReference>
<evidence type="ECO:0000256" key="14">
    <source>
        <dbReference type="PIRSR" id="PIRSR000429-1"/>
    </source>
</evidence>
<evidence type="ECO:0000259" key="16">
    <source>
        <dbReference type="Pfam" id="PF00108"/>
    </source>
</evidence>
<dbReference type="InterPro" id="IPR020616">
    <property type="entry name" value="Thiolase_N"/>
</dbReference>
<dbReference type="InterPro" id="IPR020613">
    <property type="entry name" value="Thiolase_CS"/>
</dbReference>
<dbReference type="Pfam" id="PF00108">
    <property type="entry name" value="Thiolase_N"/>
    <property type="match status" value="1"/>
</dbReference>
<evidence type="ECO:0000256" key="6">
    <source>
        <dbReference type="ARBA" id="ARBA00022832"/>
    </source>
</evidence>
<keyword evidence="6" id="KW-0276">Fatty acid metabolism</keyword>